<dbReference type="InterPro" id="IPR050833">
    <property type="entry name" value="Poly_Biosynth_Transport"/>
</dbReference>
<keyword evidence="3 6" id="KW-0812">Transmembrane</keyword>
<evidence type="ECO:0000256" key="4">
    <source>
        <dbReference type="ARBA" id="ARBA00022989"/>
    </source>
</evidence>
<dbReference type="AlphaFoldDB" id="F4Y2M8"/>
<dbReference type="PANTHER" id="PTHR30250">
    <property type="entry name" value="PST FAMILY PREDICTED COLANIC ACID TRANSPORTER"/>
    <property type="match status" value="1"/>
</dbReference>
<dbReference type="Pfam" id="PF01943">
    <property type="entry name" value="Polysacc_synt"/>
    <property type="match status" value="1"/>
</dbReference>
<feature type="transmembrane region" description="Helical" evidence="6">
    <location>
        <begin position="33"/>
        <end position="58"/>
    </location>
</feature>
<dbReference type="EMBL" id="HQ696496">
    <property type="protein sequence ID" value="AEE88242.1"/>
    <property type="molecule type" value="Genomic_DNA"/>
</dbReference>
<sequence>MVIVALKPFVNLMSKTFSDSKGLQLQSLGQSTVIAIVIRVTGFILTYLLQICLARWMGETQYGIYAYVFSLTFLLSILACLGLPHTVLRFVSEYNVTQSWGLLRGIIRFSWVINLLLGIAIALVGTGLIFGLNSYHRFIYANPLTIGIWLVPLFALTLLQRETATALGDINLAYTPYYIFVPVLILVSGFVVFEEFGDLSGVRIIDINLLVILVVVLGQLWLIGERLNQSVEQAEPIYAYRDWLKVGVVLWLMNGFGIILQQTDVIMVGSLLGPQQAGVYEVATKTSLWVGFVLQTVTMVVAPEFARLYKQNDRLGLKQAISTASVWIFWPSLLIAVFLILFAPAILSLFGPEFASGNGTLLILVMGQLVNSLCGSAAFLMIMTGHQNQALIVYGTAAGLNVVLNGIGILLFGMIGAALSTAITFALWNIWLSVLVVRYLELSPIFFIPHPDL</sequence>
<feature type="transmembrane region" description="Helical" evidence="6">
    <location>
        <begin position="391"/>
        <end position="412"/>
    </location>
</feature>
<evidence type="ECO:0000256" key="1">
    <source>
        <dbReference type="ARBA" id="ARBA00004651"/>
    </source>
</evidence>
<organism evidence="8 9">
    <name type="scientific">Moorena producens 3L</name>
    <dbReference type="NCBI Taxonomy" id="489825"/>
    <lineage>
        <taxon>Bacteria</taxon>
        <taxon>Bacillati</taxon>
        <taxon>Cyanobacteriota</taxon>
        <taxon>Cyanophyceae</taxon>
        <taxon>Coleofasciculales</taxon>
        <taxon>Coleofasciculaceae</taxon>
        <taxon>Moorena</taxon>
    </lineage>
</organism>
<keyword evidence="9" id="KW-1185">Reference proteome</keyword>
<dbReference type="GO" id="GO:0005886">
    <property type="term" value="C:plasma membrane"/>
    <property type="evidence" value="ECO:0007669"/>
    <property type="project" value="UniProtKB-SubCell"/>
</dbReference>
<keyword evidence="2" id="KW-1003">Cell membrane</keyword>
<evidence type="ECO:0000256" key="5">
    <source>
        <dbReference type="ARBA" id="ARBA00023136"/>
    </source>
</evidence>
<evidence type="ECO:0000256" key="2">
    <source>
        <dbReference type="ARBA" id="ARBA00022475"/>
    </source>
</evidence>
<feature type="transmembrane region" description="Helical" evidence="6">
    <location>
        <begin position="138"/>
        <end position="159"/>
    </location>
</feature>
<comment type="subcellular location">
    <subcellularLocation>
        <location evidence="1">Cell membrane</location>
        <topology evidence="1">Multi-pass membrane protein</topology>
    </subcellularLocation>
</comment>
<name>F4Y2M8_9CYAN</name>
<proteinExistence type="predicted"/>
<protein>
    <submittedName>
        <fullName evidence="8">Membrane protein involved in the export of O-antigen and teichoic acid</fullName>
    </submittedName>
    <submittedName>
        <fullName evidence="7">Putative membrane protein</fullName>
    </submittedName>
</protein>
<keyword evidence="4 6" id="KW-1133">Transmembrane helix</keyword>
<feature type="transmembrane region" description="Helical" evidence="6">
    <location>
        <begin position="171"/>
        <end position="193"/>
    </location>
</feature>
<feature type="transmembrane region" description="Helical" evidence="6">
    <location>
        <begin position="64"/>
        <end position="88"/>
    </location>
</feature>
<evidence type="ECO:0000313" key="8">
    <source>
        <dbReference type="EMBL" id="EGJ28872.1"/>
    </source>
</evidence>
<feature type="transmembrane region" description="Helical" evidence="6">
    <location>
        <begin position="327"/>
        <end position="350"/>
    </location>
</feature>
<accession>F4Y2M8</accession>
<feature type="transmembrane region" description="Helical" evidence="6">
    <location>
        <begin position="418"/>
        <end position="440"/>
    </location>
</feature>
<evidence type="ECO:0000313" key="7">
    <source>
        <dbReference type="EMBL" id="AEE88242.1"/>
    </source>
</evidence>
<feature type="transmembrane region" description="Helical" evidence="6">
    <location>
        <begin position="362"/>
        <end position="384"/>
    </location>
</feature>
<keyword evidence="5 6" id="KW-0472">Membrane</keyword>
<dbReference type="RefSeq" id="WP_008190722.1">
    <property type="nucleotide sequence ID" value="NZ_MKZR01000001.1"/>
</dbReference>
<evidence type="ECO:0000313" key="9">
    <source>
        <dbReference type="Proteomes" id="UP000003959"/>
    </source>
</evidence>
<dbReference type="Proteomes" id="UP000003959">
    <property type="component" value="Unassembled WGS sequence"/>
</dbReference>
<dbReference type="HOGENOM" id="CLU_022017_5_4_3"/>
<reference evidence="8" key="2">
    <citation type="journal article" date="2011" name="Proc. Natl. Acad. Sci. U.S.A.">
        <title>Genomic insights into the physiology and ecology of the marine filamentous cyanobacterium Lyngbya majuscula.</title>
        <authorList>
            <person name="Jones A.C."/>
            <person name="Monroe E.A."/>
            <person name="Podell S."/>
            <person name="Hess W.R."/>
            <person name="Klages S."/>
            <person name="Esquenazi E."/>
            <person name="Niessen S."/>
            <person name="Hoover H."/>
            <person name="Rothmann M."/>
            <person name="Lasken R.S."/>
            <person name="Yates J.R.III."/>
            <person name="Reinhardt R."/>
            <person name="Kube M."/>
            <person name="Burkart M.D."/>
            <person name="Allen E.E."/>
            <person name="Dorrestein P.C."/>
            <person name="Gerwick W.H."/>
            <person name="Gerwick L."/>
        </authorList>
    </citation>
    <scope>NUCLEOTIDE SEQUENCE</scope>
    <source>
        <strain evidence="8">3L</strain>
    </source>
</reference>
<feature type="transmembrane region" description="Helical" evidence="6">
    <location>
        <begin position="109"/>
        <end position="132"/>
    </location>
</feature>
<dbReference type="PANTHER" id="PTHR30250:SF11">
    <property type="entry name" value="O-ANTIGEN TRANSPORTER-RELATED"/>
    <property type="match status" value="1"/>
</dbReference>
<dbReference type="OrthoDB" id="9800982at2"/>
<reference evidence="7 9" key="1">
    <citation type="journal article" date="2011" name="Proc. Natl. Acad. Sci. U.S.A.">
        <title>Genomic insights into the physiology and ecology of the marine filamentous cyanobacterium Lyngbya majuscula.</title>
        <authorList>
            <person name="Jones A.C."/>
            <person name="Monroe E.A."/>
            <person name="Podell S."/>
            <person name="Hess W.R."/>
            <person name="Klages S."/>
            <person name="Esquenazi E."/>
            <person name="Niessen S."/>
            <person name="Hoover H."/>
            <person name="Rothmann M."/>
            <person name="Lasken R.S."/>
            <person name="Yates J.R.III."/>
            <person name="Reinhardt R."/>
            <person name="Kube M."/>
            <person name="Burkart M.D."/>
            <person name="Allen E.E."/>
            <person name="Dorrestein P.C."/>
            <person name="Gerwick W.H."/>
            <person name="Gerwick L."/>
        </authorList>
    </citation>
    <scope>NUCLEOTIDE SEQUENCE [LARGE SCALE GENOMIC DNA]</scope>
    <source>
        <strain evidence="7 9">3L</strain>
    </source>
</reference>
<feature type="transmembrane region" description="Helical" evidence="6">
    <location>
        <begin position="205"/>
        <end position="223"/>
    </location>
</feature>
<evidence type="ECO:0000256" key="6">
    <source>
        <dbReference type="SAM" id="Phobius"/>
    </source>
</evidence>
<dbReference type="InterPro" id="IPR002797">
    <property type="entry name" value="Polysacc_synth"/>
</dbReference>
<dbReference type="EMBL" id="GL890971">
    <property type="protein sequence ID" value="EGJ28872.1"/>
    <property type="molecule type" value="Genomic_DNA"/>
</dbReference>
<evidence type="ECO:0000256" key="3">
    <source>
        <dbReference type="ARBA" id="ARBA00022692"/>
    </source>
</evidence>
<gene>
    <name evidence="8" type="ORF">LYNGBM3L_68100</name>
</gene>
<feature type="transmembrane region" description="Helical" evidence="6">
    <location>
        <begin position="243"/>
        <end position="260"/>
    </location>
</feature>
<dbReference type="eggNOG" id="COG2244">
    <property type="taxonomic scope" value="Bacteria"/>
</dbReference>